<reference evidence="1 2" key="1">
    <citation type="submission" date="2020-02" db="EMBL/GenBank/DDBJ databases">
        <title>Integrative conjugative elements (ICEs) and plasmids drive adaptation of Pseudomonas nitroreducens strain HBP1 to wastewater environment.</title>
        <authorList>
            <person name="Sentchilo V."/>
            <person name="Carraro N."/>
            <person name="Bertelli C."/>
            <person name="van der Meer J.R."/>
        </authorList>
    </citation>
    <scope>NUCLEOTIDE SEQUENCE [LARGE SCALE GENOMIC DNA]</scope>
    <source>
        <strain evidence="1 2">HBP1</strain>
        <plasmid evidence="2">ppnihbp1_1</plasmid>
    </source>
</reference>
<protein>
    <recommendedName>
        <fullName evidence="3">Serine/threonine protein phosphatase</fullName>
    </recommendedName>
</protein>
<keyword evidence="1" id="KW-0614">Plasmid</keyword>
<accession>A0A6G6J8F0</accession>
<dbReference type="AlphaFoldDB" id="A0A6G6J8F0"/>
<geneLocation type="plasmid" evidence="2">
    <name>ppnihbp1_1</name>
</geneLocation>
<evidence type="ECO:0000313" key="1">
    <source>
        <dbReference type="EMBL" id="QIE91477.1"/>
    </source>
</evidence>
<dbReference type="InterPro" id="IPR036457">
    <property type="entry name" value="PPM-type-like_dom_sf"/>
</dbReference>
<organism evidence="1 2">
    <name type="scientific">Pseudomonas nitroreducens</name>
    <dbReference type="NCBI Taxonomy" id="46680"/>
    <lineage>
        <taxon>Bacteria</taxon>
        <taxon>Pseudomonadati</taxon>
        <taxon>Pseudomonadota</taxon>
        <taxon>Gammaproteobacteria</taxon>
        <taxon>Pseudomonadales</taxon>
        <taxon>Pseudomonadaceae</taxon>
        <taxon>Pseudomonas</taxon>
    </lineage>
</organism>
<dbReference type="SUPFAM" id="SSF81606">
    <property type="entry name" value="PP2C-like"/>
    <property type="match status" value="1"/>
</dbReference>
<name>A0A6G6J8F0_PSENT</name>
<evidence type="ECO:0008006" key="3">
    <source>
        <dbReference type="Google" id="ProtNLM"/>
    </source>
</evidence>
<proteinExistence type="predicted"/>
<evidence type="ECO:0000313" key="2">
    <source>
        <dbReference type="Proteomes" id="UP000501063"/>
    </source>
</evidence>
<dbReference type="KEGG" id="pnt:G5B91_34670"/>
<dbReference type="RefSeq" id="WP_017520070.1">
    <property type="nucleotide sequence ID" value="NZ_CP049142.1"/>
</dbReference>
<dbReference type="EMBL" id="CP049142">
    <property type="protein sequence ID" value="QIE91477.1"/>
    <property type="molecule type" value="Genomic_DNA"/>
</dbReference>
<dbReference type="Gene3D" id="3.60.40.10">
    <property type="entry name" value="PPM-type phosphatase domain"/>
    <property type="match status" value="1"/>
</dbReference>
<dbReference type="Proteomes" id="UP000501063">
    <property type="component" value="Plasmid pPniHBP1_1"/>
</dbReference>
<gene>
    <name evidence="1" type="ORF">G5B91_34670</name>
</gene>
<sequence length="227" mass="25220">MRIGWISHQGTERQSNNDAAAIGRKDHYVLAMLVDAAEKGDGQGLARHWSRSVIAAAMGATQQLDPAGLISIMRAEQQLLRHHHLHAIASYCCALIDLQHQLLHIVHVGDCLLGIQRHGEAIDWLTRPHNVQDQTIWPGATSGIQESRHLLTRSLNARRFCPPDWLTTDLPRDVRILLCSDGYWHEHLHAGVDLQSVLDDASVLSIEPGAPDIQQQTDCDNFAVTVD</sequence>